<keyword evidence="15" id="KW-1185">Reference proteome</keyword>
<dbReference type="PANTHER" id="PTHR30573">
    <property type="entry name" value="QUINOLINATE SYNTHETASE A"/>
    <property type="match status" value="1"/>
</dbReference>
<comment type="catalytic activity">
    <reaction evidence="11">
        <text>iminosuccinate + dihydroxyacetone phosphate = quinolinate + phosphate + 2 H2O + H(+)</text>
        <dbReference type="Rhea" id="RHEA:25888"/>
        <dbReference type="ChEBI" id="CHEBI:15377"/>
        <dbReference type="ChEBI" id="CHEBI:15378"/>
        <dbReference type="ChEBI" id="CHEBI:29959"/>
        <dbReference type="ChEBI" id="CHEBI:43474"/>
        <dbReference type="ChEBI" id="CHEBI:57642"/>
        <dbReference type="ChEBI" id="CHEBI:77875"/>
        <dbReference type="EC" id="2.5.1.72"/>
    </reaction>
    <physiologicalReaction direction="left-to-right" evidence="11">
        <dbReference type="Rhea" id="RHEA:25889"/>
    </physiologicalReaction>
</comment>
<evidence type="ECO:0000256" key="4">
    <source>
        <dbReference type="ARBA" id="ARBA00012669"/>
    </source>
</evidence>
<dbReference type="FunFam" id="3.40.50.10800:FF:000001">
    <property type="entry name" value="Quinolinate synthase A"/>
    <property type="match status" value="1"/>
</dbReference>
<dbReference type="SUPFAM" id="SSF142754">
    <property type="entry name" value="NadA-like"/>
    <property type="match status" value="1"/>
</dbReference>
<comment type="cofactor">
    <cofactor evidence="1">
        <name>[4Fe-4S] cluster</name>
        <dbReference type="ChEBI" id="CHEBI:49883"/>
    </cofactor>
</comment>
<dbReference type="Proteomes" id="UP000021369">
    <property type="component" value="Unassembled WGS sequence"/>
</dbReference>
<dbReference type="AlphaFoldDB" id="A0A011V230"/>
<keyword evidence="5" id="KW-0004">4Fe-4S</keyword>
<evidence type="ECO:0000256" key="13">
    <source>
        <dbReference type="NCBIfam" id="TIGR00550"/>
    </source>
</evidence>
<accession>A0A011V230</accession>
<proteinExistence type="predicted"/>
<dbReference type="PATRIC" id="fig|1341156.4.peg.1666"/>
<comment type="function">
    <text evidence="2">Catalyzes the condensation of iminoaspartate with dihydroxyacetone phosphate to form quinolinate.</text>
</comment>
<name>A0A011V230_RUMAL</name>
<gene>
    <name evidence="14" type="ORF">RASY3_06250</name>
</gene>
<dbReference type="EC" id="2.5.1.72" evidence="4 13"/>
<evidence type="ECO:0000256" key="8">
    <source>
        <dbReference type="ARBA" id="ARBA00022723"/>
    </source>
</evidence>
<dbReference type="UniPathway" id="UPA00253">
    <property type="reaction ID" value="UER00327"/>
</dbReference>
<dbReference type="InterPro" id="IPR036094">
    <property type="entry name" value="NadA_sf"/>
</dbReference>
<organism evidence="14 15">
    <name type="scientific">Ruminococcus albus SY3</name>
    <dbReference type="NCBI Taxonomy" id="1341156"/>
    <lineage>
        <taxon>Bacteria</taxon>
        <taxon>Bacillati</taxon>
        <taxon>Bacillota</taxon>
        <taxon>Clostridia</taxon>
        <taxon>Eubacteriales</taxon>
        <taxon>Oscillospiraceae</taxon>
        <taxon>Ruminococcus</taxon>
    </lineage>
</organism>
<dbReference type="GO" id="GO:0034628">
    <property type="term" value="P:'de novo' NAD+ biosynthetic process from L-aspartate"/>
    <property type="evidence" value="ECO:0007669"/>
    <property type="project" value="TreeGrafter"/>
</dbReference>
<dbReference type="NCBIfam" id="TIGR00550">
    <property type="entry name" value="nadA"/>
    <property type="match status" value="1"/>
</dbReference>
<dbReference type="GO" id="GO:0008987">
    <property type="term" value="F:quinolinate synthetase A activity"/>
    <property type="evidence" value="ECO:0007669"/>
    <property type="project" value="UniProtKB-UniRule"/>
</dbReference>
<evidence type="ECO:0000256" key="6">
    <source>
        <dbReference type="ARBA" id="ARBA00022642"/>
    </source>
</evidence>
<keyword evidence="8" id="KW-0479">Metal-binding</keyword>
<dbReference type="Pfam" id="PF02445">
    <property type="entry name" value="NadA"/>
    <property type="match status" value="1"/>
</dbReference>
<evidence type="ECO:0000256" key="11">
    <source>
        <dbReference type="ARBA" id="ARBA00050125"/>
    </source>
</evidence>
<dbReference type="RefSeq" id="WP_024857736.1">
    <property type="nucleotide sequence ID" value="NZ_JEOB01000002.1"/>
</dbReference>
<evidence type="ECO:0000313" key="15">
    <source>
        <dbReference type="Proteomes" id="UP000021369"/>
    </source>
</evidence>
<dbReference type="Gene3D" id="3.40.50.10800">
    <property type="entry name" value="NadA-like"/>
    <property type="match status" value="3"/>
</dbReference>
<keyword evidence="9" id="KW-0408">Iron</keyword>
<sequence length="310" mass="34282">MIRDIQDKILELKKEYDICILAHSYQAAEIVEIADITGDSYKLSVEAAKVQNKNILMCGVHFMAETAKMLSPEKRVFLANGDAGCPMAEQMEPEMIRGIKMDEPDRKVVCYINTTAALKAECDVCVTSSSAVKIVKNMDADKILFIPDCNLGTFVADACPDKDIMLLKGGCPVHNAITVEEVEEARAAHPNAKFLVHPECKPAVTKLADYAGSTADIMRYAAESDAREFIIGTEISIKEHLQYKFPEKRFYDLSKRLICPNMKLTTLMDVYGSCKAIGGDSSFDVTEINMSDELIAKAKGCIDEMIRLSV</sequence>
<reference evidence="14 15" key="1">
    <citation type="submission" date="2013-06" db="EMBL/GenBank/DDBJ databases">
        <title>Rumen cellulosomics: divergent fiber-degrading strategies revealed by comparative genome-wide analysis of six Ruminococcal strains.</title>
        <authorList>
            <person name="Dassa B."/>
            <person name="Borovok I."/>
            <person name="Lamed R."/>
            <person name="Flint H."/>
            <person name="Yeoman C.J."/>
            <person name="White B."/>
            <person name="Bayer E.A."/>
        </authorList>
    </citation>
    <scope>NUCLEOTIDE SEQUENCE [LARGE SCALE GENOMIC DNA]</scope>
    <source>
        <strain evidence="14 15">SY3</strain>
    </source>
</reference>
<dbReference type="PANTHER" id="PTHR30573:SF0">
    <property type="entry name" value="QUINOLINATE SYNTHASE, CHLOROPLASTIC"/>
    <property type="match status" value="1"/>
</dbReference>
<evidence type="ECO:0000256" key="12">
    <source>
        <dbReference type="ARBA" id="ARBA00073059"/>
    </source>
</evidence>
<evidence type="ECO:0000256" key="3">
    <source>
        <dbReference type="ARBA" id="ARBA00005065"/>
    </source>
</evidence>
<dbReference type="InterPro" id="IPR003473">
    <property type="entry name" value="NadA"/>
</dbReference>
<dbReference type="GO" id="GO:0051539">
    <property type="term" value="F:4 iron, 4 sulfur cluster binding"/>
    <property type="evidence" value="ECO:0007669"/>
    <property type="project" value="UniProtKB-KW"/>
</dbReference>
<comment type="caution">
    <text evidence="14">The sequence shown here is derived from an EMBL/GenBank/DDBJ whole genome shotgun (WGS) entry which is preliminary data.</text>
</comment>
<keyword evidence="7" id="KW-0808">Transferase</keyword>
<evidence type="ECO:0000256" key="10">
    <source>
        <dbReference type="ARBA" id="ARBA00023014"/>
    </source>
</evidence>
<evidence type="ECO:0000313" key="14">
    <source>
        <dbReference type="EMBL" id="EXM39482.1"/>
    </source>
</evidence>
<evidence type="ECO:0000256" key="5">
    <source>
        <dbReference type="ARBA" id="ARBA00022485"/>
    </source>
</evidence>
<keyword evidence="6" id="KW-0662">Pyridine nucleotide biosynthesis</keyword>
<dbReference type="EMBL" id="JEOB01000002">
    <property type="protein sequence ID" value="EXM39482.1"/>
    <property type="molecule type" value="Genomic_DNA"/>
</dbReference>
<dbReference type="NCBIfam" id="NF006878">
    <property type="entry name" value="PRK09375.1-2"/>
    <property type="match status" value="1"/>
</dbReference>
<evidence type="ECO:0000256" key="1">
    <source>
        <dbReference type="ARBA" id="ARBA00001966"/>
    </source>
</evidence>
<evidence type="ECO:0000256" key="9">
    <source>
        <dbReference type="ARBA" id="ARBA00023004"/>
    </source>
</evidence>
<comment type="pathway">
    <text evidence="3">Cofactor biosynthesis; NAD(+) biosynthesis; quinolinate from iminoaspartate: step 1/1.</text>
</comment>
<protein>
    <recommendedName>
        <fullName evidence="12 13">Quinolinate synthase</fullName>
        <ecNumber evidence="4 13">2.5.1.72</ecNumber>
    </recommendedName>
</protein>
<evidence type="ECO:0000256" key="7">
    <source>
        <dbReference type="ARBA" id="ARBA00022679"/>
    </source>
</evidence>
<evidence type="ECO:0000256" key="2">
    <source>
        <dbReference type="ARBA" id="ARBA00003791"/>
    </source>
</evidence>
<dbReference type="GO" id="GO:0046872">
    <property type="term" value="F:metal ion binding"/>
    <property type="evidence" value="ECO:0007669"/>
    <property type="project" value="UniProtKB-KW"/>
</dbReference>
<keyword evidence="10" id="KW-0411">Iron-sulfur</keyword>